<evidence type="ECO:0000256" key="1">
    <source>
        <dbReference type="SAM" id="MobiDB-lite"/>
    </source>
</evidence>
<organism evidence="2 3">
    <name type="scientific">Limosa lapponica baueri</name>
    <dbReference type="NCBI Taxonomy" id="1758121"/>
    <lineage>
        <taxon>Eukaryota</taxon>
        <taxon>Metazoa</taxon>
        <taxon>Chordata</taxon>
        <taxon>Craniata</taxon>
        <taxon>Vertebrata</taxon>
        <taxon>Euteleostomi</taxon>
        <taxon>Archelosauria</taxon>
        <taxon>Archosauria</taxon>
        <taxon>Dinosauria</taxon>
        <taxon>Saurischia</taxon>
        <taxon>Theropoda</taxon>
        <taxon>Coelurosauria</taxon>
        <taxon>Aves</taxon>
        <taxon>Neognathae</taxon>
        <taxon>Neoaves</taxon>
        <taxon>Charadriiformes</taxon>
        <taxon>Scolopacidae</taxon>
        <taxon>Limosa</taxon>
    </lineage>
</organism>
<name>A0A2I0U1W7_LIMLA</name>
<dbReference type="EMBL" id="KZ506345">
    <property type="protein sequence ID" value="PKU40066.1"/>
    <property type="molecule type" value="Genomic_DNA"/>
</dbReference>
<dbReference type="Proteomes" id="UP000233556">
    <property type="component" value="Unassembled WGS sequence"/>
</dbReference>
<dbReference type="AlphaFoldDB" id="A0A2I0U1W7"/>
<evidence type="ECO:0000313" key="3">
    <source>
        <dbReference type="Proteomes" id="UP000233556"/>
    </source>
</evidence>
<dbReference type="OrthoDB" id="418242at2759"/>
<keyword evidence="3" id="KW-1185">Reference proteome</keyword>
<accession>A0A2I0U1W7</accession>
<evidence type="ECO:0000313" key="2">
    <source>
        <dbReference type="EMBL" id="PKU40066.1"/>
    </source>
</evidence>
<gene>
    <name evidence="2" type="ORF">llap_9629</name>
</gene>
<reference evidence="3" key="2">
    <citation type="submission" date="2017-12" db="EMBL/GenBank/DDBJ databases">
        <title>Genome sequence of the Bar-tailed Godwit (Limosa lapponica baueri).</title>
        <authorList>
            <person name="Lima N.C.B."/>
            <person name="Parody-Merino A.M."/>
            <person name="Battley P.F."/>
            <person name="Fidler A.E."/>
            <person name="Prosdocimi F."/>
        </authorList>
    </citation>
    <scope>NUCLEOTIDE SEQUENCE [LARGE SCALE GENOMIC DNA]</scope>
</reference>
<feature type="compositionally biased region" description="Low complexity" evidence="1">
    <location>
        <begin position="60"/>
        <end position="79"/>
    </location>
</feature>
<sequence>MSNKGVADILFILFPHKCKRSPCETFTDPQPDCDSSKYLEIRKRVDEEEWHSTALTLKWSKTSSPSSSQGPQASVPQSSAGQLLWRPTSSNEMGHEKFGEIATNKFKRDRELLERVQQRATKMIRGLEHLSYKERVRDLGLFSLEKRRMRGNLINAYKFLKDQCSPISVRRPELVQVPLDGILSLRHVIHTSQLGVTCKIAEGVFNSIIYVIDEDIKEYWSQYGPLRDATHHHS</sequence>
<protein>
    <submittedName>
        <fullName evidence="2">Uncharacterized protein</fullName>
    </submittedName>
</protein>
<proteinExistence type="predicted"/>
<feature type="region of interest" description="Disordered" evidence="1">
    <location>
        <begin position="60"/>
        <end position="81"/>
    </location>
</feature>
<reference evidence="3" key="1">
    <citation type="submission" date="2017-11" db="EMBL/GenBank/DDBJ databases">
        <authorList>
            <person name="Lima N.C."/>
            <person name="Parody-Merino A.M."/>
            <person name="Battley P.F."/>
            <person name="Fidler A.E."/>
            <person name="Prosdocimi F."/>
        </authorList>
    </citation>
    <scope>NUCLEOTIDE SEQUENCE [LARGE SCALE GENOMIC DNA]</scope>
</reference>